<evidence type="ECO:0000256" key="2">
    <source>
        <dbReference type="SAM" id="SignalP"/>
    </source>
</evidence>
<dbReference type="EMBL" id="JAMYWC010000006">
    <property type="protein sequence ID" value="MCP1174653.1"/>
    <property type="molecule type" value="Genomic_DNA"/>
</dbReference>
<feature type="signal peptide" evidence="2">
    <location>
        <begin position="1"/>
        <end position="29"/>
    </location>
</feature>
<feature type="compositionally biased region" description="Basic and acidic residues" evidence="1">
    <location>
        <begin position="92"/>
        <end position="104"/>
    </location>
</feature>
<dbReference type="AlphaFoldDB" id="A0AA41WXJ7"/>
<dbReference type="Proteomes" id="UP001162793">
    <property type="component" value="Unassembled WGS sequence"/>
</dbReference>
<evidence type="ECO:0000256" key="1">
    <source>
        <dbReference type="SAM" id="MobiDB-lite"/>
    </source>
</evidence>
<gene>
    <name evidence="3" type="ORF">NKG59_20010</name>
</gene>
<proteinExistence type="predicted"/>
<feature type="chain" id="PRO_5041324563" evidence="2">
    <location>
        <begin position="30"/>
        <end position="144"/>
    </location>
</feature>
<keyword evidence="2" id="KW-0732">Signal</keyword>
<evidence type="ECO:0000313" key="4">
    <source>
        <dbReference type="Proteomes" id="UP001162793"/>
    </source>
</evidence>
<dbReference type="RefSeq" id="WP_253540310.1">
    <property type="nucleotide sequence ID" value="NZ_JAMYWC010000006.1"/>
</dbReference>
<organism evidence="3 4">
    <name type="scientific">Ralstonia chuxiongensis</name>
    <dbReference type="NCBI Taxonomy" id="2957504"/>
    <lineage>
        <taxon>Bacteria</taxon>
        <taxon>Pseudomonadati</taxon>
        <taxon>Pseudomonadota</taxon>
        <taxon>Betaproteobacteria</taxon>
        <taxon>Burkholderiales</taxon>
        <taxon>Burkholderiaceae</taxon>
        <taxon>Ralstonia</taxon>
    </lineage>
</organism>
<accession>A0AA41WXJ7</accession>
<feature type="compositionally biased region" description="Basic and acidic residues" evidence="1">
    <location>
        <begin position="129"/>
        <end position="144"/>
    </location>
</feature>
<keyword evidence="4" id="KW-1185">Reference proteome</keyword>
<feature type="region of interest" description="Disordered" evidence="1">
    <location>
        <begin position="31"/>
        <end position="144"/>
    </location>
</feature>
<name>A0AA41WXJ7_9RALS</name>
<evidence type="ECO:0000313" key="3">
    <source>
        <dbReference type="EMBL" id="MCP1174653.1"/>
    </source>
</evidence>
<reference evidence="4" key="1">
    <citation type="journal article" date="2023" name="Front. Microbiol.">
        <title>Ralstonia chuxiongensis sp. nov., Ralstonia mojiangensis sp. nov., and Ralstonia soli sp. nov., isolated from tobacco fields, are three novel species in the family Burkholderiaceae.</title>
        <authorList>
            <person name="Lu C.H."/>
            <person name="Zhang Y.Y."/>
            <person name="Jiang N."/>
            <person name="Chen W."/>
            <person name="Shao X."/>
            <person name="Zhao Z.M."/>
            <person name="Lu W.L."/>
            <person name="Hu X."/>
            <person name="Xi Y.X."/>
            <person name="Zou S.Y."/>
            <person name="Wei Q.J."/>
            <person name="Lin Z.L."/>
            <person name="Gong L."/>
            <person name="Gai X.T."/>
            <person name="Zhang L.Q."/>
            <person name="Li J.Y."/>
            <person name="Jin Y."/>
            <person name="Xia Z.Y."/>
        </authorList>
    </citation>
    <scope>NUCLEOTIDE SEQUENCE [LARGE SCALE GENOMIC DNA]</scope>
    <source>
        <strain evidence="4">21YRMH01-3</strain>
    </source>
</reference>
<comment type="caution">
    <text evidence="3">The sequence shown here is derived from an EMBL/GenBank/DDBJ whole genome shotgun (WGS) entry which is preliminary data.</text>
</comment>
<protein>
    <submittedName>
        <fullName evidence="3">Uncharacterized protein</fullName>
    </submittedName>
</protein>
<feature type="compositionally biased region" description="Basic and acidic residues" evidence="1">
    <location>
        <begin position="58"/>
        <end position="74"/>
    </location>
</feature>
<feature type="compositionally biased region" description="Polar residues" evidence="1">
    <location>
        <begin position="31"/>
        <end position="41"/>
    </location>
</feature>
<sequence>MMICTQYAARTFCAVAAMFVALGSGTAFAQATGAQSGSSDNAPAAHANSTTATGTTSRTDRPTGRDATRNRTRTDSANPSGEYVPRTGSTSHQDKNGNVVKDKSTGGSPQGRERPPATPPNNSGNSPLKQHDPTRAHSGAPHEQ</sequence>